<dbReference type="Gene3D" id="1.10.1380.10">
    <property type="entry name" value="Neutral endopeptidase , domain2"/>
    <property type="match status" value="2"/>
</dbReference>
<dbReference type="EMBL" id="MCOG01000425">
    <property type="protein sequence ID" value="ORY08085.1"/>
    <property type="molecule type" value="Genomic_DNA"/>
</dbReference>
<protein>
    <recommendedName>
        <fullName evidence="1">Peptidase M13 N-terminal domain-containing protein</fullName>
    </recommendedName>
</protein>
<feature type="domain" description="Peptidase M13 N-terminal" evidence="1">
    <location>
        <begin position="72"/>
        <end position="178"/>
    </location>
</feature>
<evidence type="ECO:0000313" key="3">
    <source>
        <dbReference type="Proteomes" id="UP000193920"/>
    </source>
</evidence>
<dbReference type="SUPFAM" id="SSF55486">
    <property type="entry name" value="Metalloproteases ('zincins'), catalytic domain"/>
    <property type="match status" value="1"/>
</dbReference>
<dbReference type="InterPro" id="IPR000718">
    <property type="entry name" value="Peptidase_M13"/>
</dbReference>
<name>A0A1Y1ZE40_9FUNG</name>
<reference evidence="2 3" key="1">
    <citation type="submission" date="2016-08" db="EMBL/GenBank/DDBJ databases">
        <title>A Parts List for Fungal Cellulosomes Revealed by Comparative Genomics.</title>
        <authorList>
            <consortium name="DOE Joint Genome Institute"/>
            <person name="Haitjema C.H."/>
            <person name="Gilmore S.P."/>
            <person name="Henske J.K."/>
            <person name="Solomon K.V."/>
            <person name="De Groot R."/>
            <person name="Kuo A."/>
            <person name="Mondo S.J."/>
            <person name="Salamov A.A."/>
            <person name="Labutti K."/>
            <person name="Zhao Z."/>
            <person name="Chiniquy J."/>
            <person name="Barry K."/>
            <person name="Brewer H.M."/>
            <person name="Purvine S.O."/>
            <person name="Wright A.T."/>
            <person name="Boxma B."/>
            <person name="Van Alen T."/>
            <person name="Hackstein J.H."/>
            <person name="Baker S.E."/>
            <person name="Grigoriev I.V."/>
            <person name="O'Malley M.A."/>
        </authorList>
    </citation>
    <scope>NUCLEOTIDE SEQUENCE [LARGE SCALE GENOMIC DNA]</scope>
    <source>
        <strain evidence="2 3">G1</strain>
    </source>
</reference>
<evidence type="ECO:0000259" key="1">
    <source>
        <dbReference type="Pfam" id="PF05649"/>
    </source>
</evidence>
<dbReference type="AlphaFoldDB" id="A0A1Y1ZE40"/>
<dbReference type="PROSITE" id="PS51885">
    <property type="entry name" value="NEPRILYSIN"/>
    <property type="match status" value="1"/>
</dbReference>
<dbReference type="Proteomes" id="UP000193920">
    <property type="component" value="Unassembled WGS sequence"/>
</dbReference>
<comment type="caution">
    <text evidence="2">The sequence shown here is derived from an EMBL/GenBank/DDBJ whole genome shotgun (WGS) entry which is preliminary data.</text>
</comment>
<accession>A0A1Y1ZE40</accession>
<dbReference type="InterPro" id="IPR024079">
    <property type="entry name" value="MetalloPept_cat_dom_sf"/>
</dbReference>
<keyword evidence="3" id="KW-1185">Reference proteome</keyword>
<sequence length="186" mass="22170">MDFFSVDPYEDFYHFTCGGWESKTVPDDDFDKVSYKGKLDDKEELTNLLVKLQTSGFDSFNLLKNYYTIIYGEKSNIEDIIESIYEIESKIVKITQTTIPFENVEFLKFIELNKKYSAIHWNSYIKNIFDFYGIGEYINDDIEIYNSFPEYYENVNQFVSELSEDDIIHYFEWCLINSTLFDLINN</sequence>
<proteinExistence type="predicted"/>
<dbReference type="GO" id="GO:0004222">
    <property type="term" value="F:metalloendopeptidase activity"/>
    <property type="evidence" value="ECO:0007669"/>
    <property type="project" value="InterPro"/>
</dbReference>
<dbReference type="InterPro" id="IPR008753">
    <property type="entry name" value="Peptidase_M13_N"/>
</dbReference>
<organism evidence="2 3">
    <name type="scientific">Neocallimastix californiae</name>
    <dbReference type="NCBI Taxonomy" id="1754190"/>
    <lineage>
        <taxon>Eukaryota</taxon>
        <taxon>Fungi</taxon>
        <taxon>Fungi incertae sedis</taxon>
        <taxon>Chytridiomycota</taxon>
        <taxon>Chytridiomycota incertae sedis</taxon>
        <taxon>Neocallimastigomycetes</taxon>
        <taxon>Neocallimastigales</taxon>
        <taxon>Neocallimastigaceae</taxon>
        <taxon>Neocallimastix</taxon>
    </lineage>
</organism>
<dbReference type="GO" id="GO:0006508">
    <property type="term" value="P:proteolysis"/>
    <property type="evidence" value="ECO:0007669"/>
    <property type="project" value="InterPro"/>
</dbReference>
<dbReference type="InterPro" id="IPR042089">
    <property type="entry name" value="Peptidase_M13_dom_2"/>
</dbReference>
<dbReference type="Pfam" id="PF05649">
    <property type="entry name" value="Peptidase_M13_N"/>
    <property type="match status" value="1"/>
</dbReference>
<gene>
    <name evidence="2" type="ORF">LY90DRAFT_519054</name>
</gene>
<evidence type="ECO:0000313" key="2">
    <source>
        <dbReference type="EMBL" id="ORY08085.1"/>
    </source>
</evidence>
<dbReference type="Gene3D" id="3.40.390.10">
    <property type="entry name" value="Collagenase (Catalytic Domain)"/>
    <property type="match status" value="1"/>
</dbReference>